<keyword evidence="4 8" id="KW-0031">Aminopeptidase</keyword>
<evidence type="ECO:0000313" key="10">
    <source>
        <dbReference type="EMBL" id="OPA76993.1"/>
    </source>
</evidence>
<dbReference type="PRINTS" id="PR00481">
    <property type="entry name" value="LAMNOPPTDASE"/>
</dbReference>
<dbReference type="InterPro" id="IPR011356">
    <property type="entry name" value="Leucine_aapep/pepB"/>
</dbReference>
<dbReference type="OrthoDB" id="9809354at2"/>
<evidence type="ECO:0000259" key="9">
    <source>
        <dbReference type="PROSITE" id="PS00631"/>
    </source>
</evidence>
<accession>A0A1T2XBJ0</accession>
<feature type="binding site" evidence="8">
    <location>
        <position position="356"/>
    </location>
    <ligand>
        <name>Mn(2+)</name>
        <dbReference type="ChEBI" id="CHEBI:29035"/>
        <label>2</label>
    </ligand>
</feature>
<comment type="subcellular location">
    <subcellularLocation>
        <location evidence="8">Cytoplasm</location>
    </subcellularLocation>
</comment>
<comment type="similarity">
    <text evidence="3 8">Belongs to the peptidase M17 family.</text>
</comment>
<dbReference type="Gene3D" id="3.40.220.10">
    <property type="entry name" value="Leucine Aminopeptidase, subunit E, domain 1"/>
    <property type="match status" value="1"/>
</dbReference>
<keyword evidence="11" id="KW-1185">Reference proteome</keyword>
<feature type="binding site" evidence="8">
    <location>
        <position position="272"/>
    </location>
    <ligand>
        <name>Mn(2+)</name>
        <dbReference type="ChEBI" id="CHEBI:29035"/>
        <label>2</label>
    </ligand>
</feature>
<dbReference type="STRING" id="1324314.BVG16_16790"/>
<feature type="binding site" evidence="8">
    <location>
        <position position="354"/>
    </location>
    <ligand>
        <name>Mn(2+)</name>
        <dbReference type="ChEBI" id="CHEBI:29035"/>
        <label>1</label>
    </ligand>
</feature>
<evidence type="ECO:0000256" key="7">
    <source>
        <dbReference type="ARBA" id="ARBA00049972"/>
    </source>
</evidence>
<dbReference type="PANTHER" id="PTHR11963">
    <property type="entry name" value="LEUCINE AMINOPEPTIDASE-RELATED"/>
    <property type="match status" value="1"/>
</dbReference>
<feature type="binding site" evidence="8">
    <location>
        <position position="295"/>
    </location>
    <ligand>
        <name>Mn(2+)</name>
        <dbReference type="ChEBI" id="CHEBI:29035"/>
        <label>2</label>
    </ligand>
</feature>
<evidence type="ECO:0000256" key="6">
    <source>
        <dbReference type="ARBA" id="ARBA00022801"/>
    </source>
</evidence>
<dbReference type="PANTHER" id="PTHR11963:SF23">
    <property type="entry name" value="CYTOSOL AMINOPEPTIDASE"/>
    <property type="match status" value="1"/>
</dbReference>
<dbReference type="EMBL" id="MSZX01000006">
    <property type="protein sequence ID" value="OPA76993.1"/>
    <property type="molecule type" value="Genomic_DNA"/>
</dbReference>
<sequence length="505" mass="54073">MQTSIRFEPLAALSGIQADIIVWPIGTEQIKQGKLHPDLAGILPVLTSQGLFEAKSNQVYSLPVGGQFHHKIVMLVGLGSRDLSHDTIRNAAQASAKAAVKLKGGKVAWVVPAAFEATALSEHPSQTCAHALTEGFLYGAYRIKKYHRDQPKYHGIAELIYLRETASVDEMEAAWQAGVRSGQIYAEATNTARDLTNIPGNMLVPSTLAEEAMKIAAANQLEGFVLDEQQITEMGMGGLLAVGQGSIHPPRMIVLKYQGTETWTDVFGLVGKGITFDTGGISLKKGLGMEEMISDMGGAATVLGVMQAIAKLRPRINVVAVIPSAENMPSSNAFKPGDIITTLSGRTIEILNTDAEGRVVLADGMTYAKQLGAEKFIDVATLTGAVLVTLADVATGVVTNDETFLQEFIAASKKTGEKVWPLPAYEEFWDMLKSDVADLRNRTGPHGAASTAGLFIGTFADGLPWIHLDIAGTAFMMRERGIGSKGASGEMVRTITELFMSQEDQ</sequence>
<reference evidence="10 11" key="1">
    <citation type="submission" date="2017-01" db="EMBL/GenBank/DDBJ databases">
        <title>Genome analysis of Paenibacillus selenitrireducens ES3-24.</title>
        <authorList>
            <person name="Xu D."/>
            <person name="Yao R."/>
            <person name="Zheng S."/>
        </authorList>
    </citation>
    <scope>NUCLEOTIDE SEQUENCE [LARGE SCALE GENOMIC DNA]</scope>
    <source>
        <strain evidence="10 11">ES3-24</strain>
    </source>
</reference>
<feature type="binding site" evidence="8">
    <location>
        <position position="277"/>
    </location>
    <ligand>
        <name>Mn(2+)</name>
        <dbReference type="ChEBI" id="CHEBI:29035"/>
        <label>1</label>
    </ligand>
</feature>
<dbReference type="SUPFAM" id="SSF52949">
    <property type="entry name" value="Macro domain-like"/>
    <property type="match status" value="1"/>
</dbReference>
<dbReference type="NCBIfam" id="NF002083">
    <property type="entry name" value="PRK00913.3-5"/>
    <property type="match status" value="1"/>
</dbReference>
<evidence type="ECO:0000256" key="3">
    <source>
        <dbReference type="ARBA" id="ARBA00009528"/>
    </source>
</evidence>
<keyword evidence="5 8" id="KW-0645">Protease</keyword>
<dbReference type="HAMAP" id="MF_00181">
    <property type="entry name" value="Cytosol_peptidase_M17"/>
    <property type="match status" value="1"/>
</dbReference>
<dbReference type="EC" id="3.4.11.10" evidence="8"/>
<dbReference type="PROSITE" id="PS00631">
    <property type="entry name" value="CYTOSOL_AP"/>
    <property type="match status" value="1"/>
</dbReference>
<dbReference type="Pfam" id="PF00883">
    <property type="entry name" value="Peptidase_M17"/>
    <property type="match status" value="1"/>
</dbReference>
<dbReference type="GO" id="GO:0006508">
    <property type="term" value="P:proteolysis"/>
    <property type="evidence" value="ECO:0007669"/>
    <property type="project" value="UniProtKB-KW"/>
</dbReference>
<dbReference type="Pfam" id="PF02789">
    <property type="entry name" value="Peptidase_M17_N"/>
    <property type="match status" value="1"/>
</dbReference>
<feature type="active site" evidence="8">
    <location>
        <position position="358"/>
    </location>
</feature>
<keyword evidence="6 8" id="KW-0378">Hydrolase</keyword>
<dbReference type="NCBIfam" id="NF002073">
    <property type="entry name" value="PRK00913.1-2"/>
    <property type="match status" value="1"/>
</dbReference>
<dbReference type="InterPro" id="IPR043472">
    <property type="entry name" value="Macro_dom-like"/>
</dbReference>
<evidence type="ECO:0000256" key="8">
    <source>
        <dbReference type="HAMAP-Rule" id="MF_00181"/>
    </source>
</evidence>
<evidence type="ECO:0000256" key="4">
    <source>
        <dbReference type="ARBA" id="ARBA00022438"/>
    </source>
</evidence>
<protein>
    <recommendedName>
        <fullName evidence="8">Probable cytosol aminopeptidase</fullName>
        <ecNumber evidence="8">3.4.11.1</ecNumber>
    </recommendedName>
    <alternativeName>
        <fullName evidence="8">Leucine aminopeptidase</fullName>
        <shortName evidence="8">LAP</shortName>
        <ecNumber evidence="8">3.4.11.10</ecNumber>
    </alternativeName>
    <alternativeName>
        <fullName evidence="8">Leucyl aminopeptidase</fullName>
    </alternativeName>
</protein>
<evidence type="ECO:0000256" key="1">
    <source>
        <dbReference type="ARBA" id="ARBA00000135"/>
    </source>
</evidence>
<dbReference type="Proteomes" id="UP000190188">
    <property type="component" value="Unassembled WGS sequence"/>
</dbReference>
<dbReference type="Gene3D" id="3.40.630.10">
    <property type="entry name" value="Zn peptidases"/>
    <property type="match status" value="1"/>
</dbReference>
<keyword evidence="8" id="KW-0963">Cytoplasm</keyword>
<name>A0A1T2XBJ0_9BACL</name>
<comment type="function">
    <text evidence="7 8">Presumably involved in the processing and regular turnover of intracellular proteins. Catalyzes the removal of unsubstituted N-terminal amino acids from various peptides.</text>
</comment>
<comment type="catalytic activity">
    <reaction evidence="1 8">
        <text>Release of an N-terminal amino acid, Xaa-|-Yaa-, in which Xaa is preferably Leu, but may be other amino acids including Pro although not Arg or Lys, and Yaa may be Pro. Amino acid amides and methyl esters are also readily hydrolyzed, but rates on arylamides are exceedingly low.</text>
        <dbReference type="EC" id="3.4.11.1"/>
    </reaction>
</comment>
<evidence type="ECO:0000256" key="5">
    <source>
        <dbReference type="ARBA" id="ARBA00022670"/>
    </source>
</evidence>
<dbReference type="GO" id="GO:0005737">
    <property type="term" value="C:cytoplasm"/>
    <property type="evidence" value="ECO:0007669"/>
    <property type="project" value="UniProtKB-SubCell"/>
</dbReference>
<proteinExistence type="inferred from homology"/>
<comment type="caution">
    <text evidence="10">The sequence shown here is derived from an EMBL/GenBank/DDBJ whole genome shotgun (WGS) entry which is preliminary data.</text>
</comment>
<dbReference type="GO" id="GO:0070006">
    <property type="term" value="F:metalloaminopeptidase activity"/>
    <property type="evidence" value="ECO:0007669"/>
    <property type="project" value="InterPro"/>
</dbReference>
<dbReference type="AlphaFoldDB" id="A0A1T2XBJ0"/>
<dbReference type="EC" id="3.4.11.1" evidence="8"/>
<dbReference type="GO" id="GO:0030145">
    <property type="term" value="F:manganese ion binding"/>
    <property type="evidence" value="ECO:0007669"/>
    <property type="project" value="UniProtKB-UniRule"/>
</dbReference>
<evidence type="ECO:0000313" key="11">
    <source>
        <dbReference type="Proteomes" id="UP000190188"/>
    </source>
</evidence>
<dbReference type="CDD" id="cd00433">
    <property type="entry name" value="Peptidase_M17"/>
    <property type="match status" value="1"/>
</dbReference>
<dbReference type="SUPFAM" id="SSF53187">
    <property type="entry name" value="Zn-dependent exopeptidases"/>
    <property type="match status" value="1"/>
</dbReference>
<dbReference type="InterPro" id="IPR008283">
    <property type="entry name" value="Peptidase_M17_N"/>
</dbReference>
<keyword evidence="8" id="KW-0479">Metal-binding</keyword>
<organism evidence="10 11">
    <name type="scientific">Paenibacillus selenitireducens</name>
    <dbReference type="NCBI Taxonomy" id="1324314"/>
    <lineage>
        <taxon>Bacteria</taxon>
        <taxon>Bacillati</taxon>
        <taxon>Bacillota</taxon>
        <taxon>Bacilli</taxon>
        <taxon>Bacillales</taxon>
        <taxon>Paenibacillaceae</taxon>
        <taxon>Paenibacillus</taxon>
    </lineage>
</organism>
<comment type="catalytic activity">
    <reaction evidence="2 8">
        <text>Release of an N-terminal amino acid, preferentially leucine, but not glutamic or aspartic acids.</text>
        <dbReference type="EC" id="3.4.11.10"/>
    </reaction>
</comment>
<feature type="domain" description="Cytosol aminopeptidase" evidence="9">
    <location>
        <begin position="352"/>
        <end position="359"/>
    </location>
</feature>
<dbReference type="NCBIfam" id="NF002074">
    <property type="entry name" value="PRK00913.1-4"/>
    <property type="match status" value="1"/>
</dbReference>
<gene>
    <name evidence="8" type="primary">pepA</name>
    <name evidence="10" type="ORF">BVG16_16790</name>
</gene>
<keyword evidence="8" id="KW-0464">Manganese</keyword>
<comment type="cofactor">
    <cofactor evidence="8">
        <name>Mn(2+)</name>
        <dbReference type="ChEBI" id="CHEBI:29035"/>
    </cofactor>
    <text evidence="8">Binds 2 manganese ions per subunit.</text>
</comment>
<feature type="binding site" evidence="8">
    <location>
        <position position="356"/>
    </location>
    <ligand>
        <name>Mn(2+)</name>
        <dbReference type="ChEBI" id="CHEBI:29035"/>
        <label>1</label>
    </ligand>
</feature>
<evidence type="ECO:0000256" key="2">
    <source>
        <dbReference type="ARBA" id="ARBA00000967"/>
    </source>
</evidence>
<dbReference type="InterPro" id="IPR023042">
    <property type="entry name" value="Peptidase_M17_leu_NH2_pept"/>
</dbReference>
<feature type="binding site" evidence="8">
    <location>
        <position position="277"/>
    </location>
    <ligand>
        <name>Mn(2+)</name>
        <dbReference type="ChEBI" id="CHEBI:29035"/>
        <label>2</label>
    </ligand>
</feature>
<dbReference type="InterPro" id="IPR000819">
    <property type="entry name" value="Peptidase_M17_C"/>
</dbReference>
<feature type="active site" evidence="8">
    <location>
        <position position="284"/>
    </location>
</feature>